<dbReference type="EMBL" id="CP133619">
    <property type="protein sequence ID" value="WMV41430.1"/>
    <property type="molecule type" value="Genomic_DNA"/>
</dbReference>
<sequence>MKDLGRKRGQRQVIVTFHIGGPMGMVILDSEKFPLVKVHLMLYFQSSTMIGSLTLSFTEEMVVDLLCLLVLGVERNMTVNALLVHMIVLVEVYPDIVSGMLKVFHLRAYDLFNPGGTFSLVMPYVVRRFDVSPYVLLGPIFISTSIGESIVAKRVYRNGMVSLSHRFTDVIL</sequence>
<dbReference type="AlphaFoldDB" id="A0AAF0U929"/>
<keyword evidence="1" id="KW-0472">Membrane</keyword>
<keyword evidence="1" id="KW-1133">Transmembrane helix</keyword>
<organism evidence="2 3">
    <name type="scientific">Solanum verrucosum</name>
    <dbReference type="NCBI Taxonomy" id="315347"/>
    <lineage>
        <taxon>Eukaryota</taxon>
        <taxon>Viridiplantae</taxon>
        <taxon>Streptophyta</taxon>
        <taxon>Embryophyta</taxon>
        <taxon>Tracheophyta</taxon>
        <taxon>Spermatophyta</taxon>
        <taxon>Magnoliopsida</taxon>
        <taxon>eudicotyledons</taxon>
        <taxon>Gunneridae</taxon>
        <taxon>Pentapetalae</taxon>
        <taxon>asterids</taxon>
        <taxon>lamiids</taxon>
        <taxon>Solanales</taxon>
        <taxon>Solanaceae</taxon>
        <taxon>Solanoideae</taxon>
        <taxon>Solaneae</taxon>
        <taxon>Solanum</taxon>
    </lineage>
</organism>
<evidence type="ECO:0000313" key="2">
    <source>
        <dbReference type="EMBL" id="WMV41430.1"/>
    </source>
</evidence>
<reference evidence="2" key="1">
    <citation type="submission" date="2023-08" db="EMBL/GenBank/DDBJ databases">
        <title>A de novo genome assembly of Solanum verrucosum Schlechtendal, a Mexican diploid species geographically isolated from the other diploid A-genome species in potato relatives.</title>
        <authorList>
            <person name="Hosaka K."/>
        </authorList>
    </citation>
    <scope>NUCLEOTIDE SEQUENCE</scope>
    <source>
        <tissue evidence="2">Young leaves</tissue>
    </source>
</reference>
<keyword evidence="1" id="KW-0812">Transmembrane</keyword>
<proteinExistence type="predicted"/>
<keyword evidence="3" id="KW-1185">Reference proteome</keyword>
<gene>
    <name evidence="2" type="ORF">MTR67_034815</name>
</gene>
<accession>A0AAF0U929</accession>
<feature type="transmembrane region" description="Helical" evidence="1">
    <location>
        <begin position="83"/>
        <end position="104"/>
    </location>
</feature>
<name>A0AAF0U929_SOLVR</name>
<evidence type="ECO:0000313" key="3">
    <source>
        <dbReference type="Proteomes" id="UP001234989"/>
    </source>
</evidence>
<feature type="transmembrane region" description="Helical" evidence="1">
    <location>
        <begin position="48"/>
        <end position="71"/>
    </location>
</feature>
<feature type="transmembrane region" description="Helical" evidence="1">
    <location>
        <begin position="12"/>
        <end position="28"/>
    </location>
</feature>
<feature type="transmembrane region" description="Helical" evidence="1">
    <location>
        <begin position="131"/>
        <end position="151"/>
    </location>
</feature>
<evidence type="ECO:0000256" key="1">
    <source>
        <dbReference type="SAM" id="Phobius"/>
    </source>
</evidence>
<dbReference type="Proteomes" id="UP001234989">
    <property type="component" value="Chromosome 8"/>
</dbReference>
<protein>
    <submittedName>
        <fullName evidence="2">Uncharacterized protein</fullName>
    </submittedName>
</protein>